<dbReference type="InParanoid" id="Q5KBB6"/>
<feature type="compositionally biased region" description="Low complexity" evidence="11">
    <location>
        <begin position="506"/>
        <end position="515"/>
    </location>
</feature>
<evidence type="ECO:0000256" key="9">
    <source>
        <dbReference type="ARBA" id="ARBA00034920"/>
    </source>
</evidence>
<dbReference type="GeneID" id="3259613"/>
<dbReference type="InterPro" id="IPR050168">
    <property type="entry name" value="AAA_ATPase_domain"/>
</dbReference>
<feature type="region of interest" description="Disordered" evidence="11">
    <location>
        <begin position="489"/>
        <end position="515"/>
    </location>
</feature>
<feature type="domain" description="AAA+ ATPase" evidence="12">
    <location>
        <begin position="897"/>
        <end position="1036"/>
    </location>
</feature>
<feature type="domain" description="AAA+ ATPase" evidence="12">
    <location>
        <begin position="621"/>
        <end position="764"/>
    </location>
</feature>
<comment type="subcellular location">
    <subcellularLocation>
        <location evidence="1">Membrane</location>
    </subcellularLocation>
</comment>
<dbReference type="OrthoDB" id="5553750at2759"/>
<sequence length="1208" mass="131371">MLMELPPLWAQVEPLLVAQSPSSPFAHQTARANSILWNRLRTTRRWETEGGDNNRVCVAIKWPEDGRLRRGKGKMKGKSTVVWVEEGEEDKRLESIILVHPSLIPSFYPTPLPISLLVHQPINLSLAVLQPAFDNPDDRSSSNTSEDIDFSDIWRDSNYPIIRQGAIISCKSGITTNQYKVLMLEPVYQGILTAETNIIISNTFFFADSYPLIQTPLGDGMSEGSFSKTHLSLANFDADAFLSSSLSLSLKDDLPDGEALEDEELMALSSTTSGSLTPRPPGAGVRPISPVAPVEEVLQHEELEDRGVRFNPVVAEGKAVDGGGDDVCWMGVGGLGRAGIFEGDWVLVKPIGQAQASGRLVKALAWELLDESDDELPANTILLSPSLYRSLIPSSSSSSLPQLTVVPTPFGARSPTLPIANKITLTRIATAEAVDKRYERSWLRGQTTLFVPKNRKRRGDAQEYVSMVRRGDILGIPVWLDKTVTDDERQKSIAAESEDDTDSGSESDSPSPFFSKIPSTPTSIVYFAVTSISYNPLVPIEEDFRSSTTAKARAGELGCWIGDGTELVYEGLEKARIEQKGWDKRWCGIRSNPPPFSRSAYTKLSDILNSAFFQTSTAFRPQLSIIVKGSRGAGKRSLIECIADDIGFNIVTVDCYDITGDTPEVTSGTLLARLSKSISCSPSLLVLHHVEALSSKSNSPFGRPPSVVKILEEVIDGARQTSDSSSGSSSSWPVIVVGTTADADAVPSEVLACFKQEIELKAPNEDERLAIMEYKLEDYEVAPDVDTRALARQTAALNAGDINSLVHLAWIAAVKRSTSSCVSFPQAQQAGISITSEDFRHALSKARAAYSDSIGAPKIPNVSWDDVGGLVSVKQDILDTIQLPLERPEMFGEGLKKRSGILLYGPPGTGKTLLAKAVATSFSLNFFSVKGPELLNMYIGESEANVRRIFQRARDAAPCVIFMDELDSIAPKRGNQGDSGGVMDRIVSQLLAELDGMSSSRGGVFVMGATNRPDLLDPALLRPGRFDKMLYLSIPTTHTAQASILTALTRKFNLHPDLDIGKIAEQCPFNYTGADLYALCADAMLGAMTRQAEAVDRTIAKLNASASMGEDPSLKTWPGELTSQYYLAKMATKEETEVIVKQKDFEEALIKLVPSVSKEELKHYERVQKEFQGYAIGKKDSANEVKDKGKGKGKEKGKSVVVNGEAGG</sequence>
<reference evidence="13 14" key="1">
    <citation type="journal article" date="2005" name="Science">
        <title>The genome of the basidiomycetous yeast and human pathogen Cryptococcus neoformans.</title>
        <authorList>
            <person name="Loftus B.J."/>
            <person name="Fung E."/>
            <person name="Roncaglia P."/>
            <person name="Rowley D."/>
            <person name="Amedeo P."/>
            <person name="Bruno D."/>
            <person name="Vamathevan J."/>
            <person name="Miranda M."/>
            <person name="Anderson I.J."/>
            <person name="Fraser J.A."/>
            <person name="Allen J.E."/>
            <person name="Bosdet I.E."/>
            <person name="Brent M.R."/>
            <person name="Chiu R."/>
            <person name="Doering T.L."/>
            <person name="Donlin M.J."/>
            <person name="D'Souza C.A."/>
            <person name="Fox D.S."/>
            <person name="Grinberg V."/>
            <person name="Fu J."/>
            <person name="Fukushima M."/>
            <person name="Haas B.J."/>
            <person name="Huang J.C."/>
            <person name="Janbon G."/>
            <person name="Jones S.J."/>
            <person name="Koo H.L."/>
            <person name="Krzywinski M.I."/>
            <person name="Kwon-Chung J.K."/>
            <person name="Lengeler K.B."/>
            <person name="Maiti R."/>
            <person name="Marra M.A."/>
            <person name="Marra R.E."/>
            <person name="Mathewson C.A."/>
            <person name="Mitchell T.G."/>
            <person name="Pertea M."/>
            <person name="Riggs F.R."/>
            <person name="Salzberg S.L."/>
            <person name="Schein J.E."/>
            <person name="Shvartsbeyn A."/>
            <person name="Shin H."/>
            <person name="Shumway M."/>
            <person name="Specht C.A."/>
            <person name="Suh B.B."/>
            <person name="Tenney A."/>
            <person name="Utterback T.R."/>
            <person name="Wickes B.L."/>
            <person name="Wortman J.R."/>
            <person name="Wye N.H."/>
            <person name="Kronstad J.W."/>
            <person name="Lodge J.K."/>
            <person name="Heitman J."/>
            <person name="Davis R.W."/>
            <person name="Fraser C.M."/>
            <person name="Hyman R.W."/>
        </authorList>
    </citation>
    <scope>NUCLEOTIDE SEQUENCE [LARGE SCALE GENOMIC DNA]</scope>
    <source>
        <strain evidence="14">JEC21 / ATCC MYA-565</strain>
    </source>
</reference>
<dbReference type="PANTHER" id="PTHR23077">
    <property type="entry name" value="AAA-FAMILY ATPASE"/>
    <property type="match status" value="1"/>
</dbReference>
<dbReference type="EMBL" id="AE017349">
    <property type="protein sequence ID" value="AAW45333.2"/>
    <property type="molecule type" value="Genomic_DNA"/>
</dbReference>
<evidence type="ECO:0000256" key="2">
    <source>
        <dbReference type="ARBA" id="ARBA00006914"/>
    </source>
</evidence>
<dbReference type="STRING" id="214684.Q5KBB6"/>
<keyword evidence="5" id="KW-0378">Hydrolase</keyword>
<dbReference type="InterPro" id="IPR003593">
    <property type="entry name" value="AAA+_ATPase"/>
</dbReference>
<protein>
    <recommendedName>
        <fullName evidence="8">Peroxisomal ATPase PEX6</fullName>
    </recommendedName>
    <alternativeName>
        <fullName evidence="9">Peroxin-6</fullName>
    </alternativeName>
</protein>
<dbReference type="eggNOG" id="KOG0736">
    <property type="taxonomic scope" value="Eukaryota"/>
</dbReference>
<dbReference type="Proteomes" id="UP000002149">
    <property type="component" value="Chromosome 9"/>
</dbReference>
<keyword evidence="7" id="KW-0472">Membrane</keyword>
<dbReference type="KEGG" id="cne:CNI03110"/>
<keyword evidence="3" id="KW-0962">Peroxisome biogenesis</keyword>
<dbReference type="GO" id="GO:0005778">
    <property type="term" value="C:peroxisomal membrane"/>
    <property type="evidence" value="ECO:0000318"/>
    <property type="project" value="GO_Central"/>
</dbReference>
<dbReference type="SMART" id="SM00382">
    <property type="entry name" value="AAA"/>
    <property type="match status" value="2"/>
</dbReference>
<dbReference type="GO" id="GO:0005829">
    <property type="term" value="C:cytosol"/>
    <property type="evidence" value="ECO:0000318"/>
    <property type="project" value="GO_Central"/>
</dbReference>
<dbReference type="Pfam" id="PF00004">
    <property type="entry name" value="AAA"/>
    <property type="match status" value="2"/>
</dbReference>
<comment type="similarity">
    <text evidence="2">Belongs to the AAA ATPase family.</text>
</comment>
<dbReference type="SUPFAM" id="SSF52540">
    <property type="entry name" value="P-loop containing nucleoside triphosphate hydrolases"/>
    <property type="match status" value="2"/>
</dbReference>
<evidence type="ECO:0000313" key="13">
    <source>
        <dbReference type="EMBL" id="AAW45333.2"/>
    </source>
</evidence>
<evidence type="ECO:0000259" key="12">
    <source>
        <dbReference type="SMART" id="SM00382"/>
    </source>
</evidence>
<keyword evidence="6" id="KW-0067">ATP-binding</keyword>
<dbReference type="FunFam" id="3.40.50.300:FF:000109">
    <property type="entry name" value="Peroxisomal biogenesis factor 6"/>
    <property type="match status" value="1"/>
</dbReference>
<dbReference type="Pfam" id="PF17862">
    <property type="entry name" value="AAA_lid_3"/>
    <property type="match status" value="1"/>
</dbReference>
<evidence type="ECO:0000256" key="4">
    <source>
        <dbReference type="ARBA" id="ARBA00022741"/>
    </source>
</evidence>
<evidence type="ECO:0000256" key="10">
    <source>
        <dbReference type="ARBA" id="ARBA00048778"/>
    </source>
</evidence>
<dbReference type="GO" id="GO:0016887">
    <property type="term" value="F:ATP hydrolysis activity"/>
    <property type="evidence" value="ECO:0000318"/>
    <property type="project" value="GO_Central"/>
</dbReference>
<dbReference type="RefSeq" id="XP_024513458.1">
    <property type="nucleotide sequence ID" value="XM_024657855.1"/>
</dbReference>
<gene>
    <name evidence="13" type="ordered locus">CNI03110</name>
</gene>
<evidence type="ECO:0000256" key="8">
    <source>
        <dbReference type="ARBA" id="ARBA00034811"/>
    </source>
</evidence>
<dbReference type="PROSITE" id="PS00674">
    <property type="entry name" value="AAA"/>
    <property type="match status" value="1"/>
</dbReference>
<dbReference type="AlphaFoldDB" id="Q5KBB6"/>
<evidence type="ECO:0000256" key="6">
    <source>
        <dbReference type="ARBA" id="ARBA00022840"/>
    </source>
</evidence>
<dbReference type="FunFam" id="1.10.8.60:FF:000039">
    <property type="entry name" value="peroxisome biogenesis factor 6"/>
    <property type="match status" value="1"/>
</dbReference>
<evidence type="ECO:0000256" key="3">
    <source>
        <dbReference type="ARBA" id="ARBA00022593"/>
    </source>
</evidence>
<evidence type="ECO:0000256" key="5">
    <source>
        <dbReference type="ARBA" id="ARBA00022801"/>
    </source>
</evidence>
<organism evidence="13 14">
    <name type="scientific">Cryptococcus deneoformans (strain JEC21 / ATCC MYA-565)</name>
    <name type="common">Cryptococcus neoformans var. neoformans serotype D</name>
    <dbReference type="NCBI Taxonomy" id="214684"/>
    <lineage>
        <taxon>Eukaryota</taxon>
        <taxon>Fungi</taxon>
        <taxon>Dikarya</taxon>
        <taxon>Basidiomycota</taxon>
        <taxon>Agaricomycotina</taxon>
        <taxon>Tremellomycetes</taxon>
        <taxon>Tremellales</taxon>
        <taxon>Cryptococcaceae</taxon>
        <taxon>Cryptococcus</taxon>
        <taxon>Cryptococcus neoformans species complex</taxon>
    </lineage>
</organism>
<dbReference type="GO" id="GO:0016558">
    <property type="term" value="P:protein import into peroxisome matrix"/>
    <property type="evidence" value="ECO:0000318"/>
    <property type="project" value="GO_Central"/>
</dbReference>
<keyword evidence="4" id="KW-0547">Nucleotide-binding</keyword>
<evidence type="ECO:0000256" key="7">
    <source>
        <dbReference type="ARBA" id="ARBA00023136"/>
    </source>
</evidence>
<dbReference type="HOGENOM" id="CLU_000688_0_3_1"/>
<feature type="compositionally biased region" description="Basic and acidic residues" evidence="11">
    <location>
        <begin position="1182"/>
        <end position="1198"/>
    </location>
</feature>
<dbReference type="InterPro" id="IPR003959">
    <property type="entry name" value="ATPase_AAA_core"/>
</dbReference>
<proteinExistence type="inferred from homology"/>
<dbReference type="InterPro" id="IPR027417">
    <property type="entry name" value="P-loop_NTPase"/>
</dbReference>
<dbReference type="VEuPathDB" id="FungiDB:CNI03110"/>
<dbReference type="Gene3D" id="1.10.8.60">
    <property type="match status" value="2"/>
</dbReference>
<dbReference type="InterPro" id="IPR041569">
    <property type="entry name" value="AAA_lid_3"/>
</dbReference>
<dbReference type="Pfam" id="PF23315">
    <property type="entry name" value="PEX6_4th"/>
    <property type="match status" value="1"/>
</dbReference>
<dbReference type="GO" id="GO:0005524">
    <property type="term" value="F:ATP binding"/>
    <property type="evidence" value="ECO:0007669"/>
    <property type="project" value="UniProtKB-KW"/>
</dbReference>
<name>Q5KBB6_CRYD1</name>
<feature type="region of interest" description="Disordered" evidence="11">
    <location>
        <begin position="1182"/>
        <end position="1208"/>
    </location>
</feature>
<dbReference type="PANTHER" id="PTHR23077:SF9">
    <property type="entry name" value="PEROXISOMAL ATPASE PEX6"/>
    <property type="match status" value="1"/>
</dbReference>
<dbReference type="GO" id="GO:0043335">
    <property type="term" value="P:protein unfolding"/>
    <property type="evidence" value="ECO:0000318"/>
    <property type="project" value="GO_Central"/>
</dbReference>
<dbReference type="CDD" id="cd19527">
    <property type="entry name" value="RecA-like_PEX6_r2"/>
    <property type="match status" value="1"/>
</dbReference>
<evidence type="ECO:0000256" key="1">
    <source>
        <dbReference type="ARBA" id="ARBA00004370"/>
    </source>
</evidence>
<dbReference type="InterPro" id="IPR056995">
    <property type="entry name" value="PEX6_4th_dom"/>
</dbReference>
<dbReference type="Gene3D" id="3.40.50.300">
    <property type="entry name" value="P-loop containing nucleotide triphosphate hydrolases"/>
    <property type="match status" value="2"/>
</dbReference>
<dbReference type="InterPro" id="IPR047533">
    <property type="entry name" value="RecA-like_PEX6_r2"/>
</dbReference>
<comment type="catalytic activity">
    <reaction evidence="10">
        <text>ATP + H2O = ADP + phosphate + H(+)</text>
        <dbReference type="Rhea" id="RHEA:13065"/>
        <dbReference type="ChEBI" id="CHEBI:15377"/>
        <dbReference type="ChEBI" id="CHEBI:15378"/>
        <dbReference type="ChEBI" id="CHEBI:30616"/>
        <dbReference type="ChEBI" id="CHEBI:43474"/>
        <dbReference type="ChEBI" id="CHEBI:456216"/>
    </reaction>
    <physiologicalReaction direction="left-to-right" evidence="10">
        <dbReference type="Rhea" id="RHEA:13066"/>
    </physiologicalReaction>
</comment>
<accession>Q5KBB6</accession>
<evidence type="ECO:0000256" key="11">
    <source>
        <dbReference type="SAM" id="MobiDB-lite"/>
    </source>
</evidence>
<evidence type="ECO:0000313" key="14">
    <source>
        <dbReference type="Proteomes" id="UP000002149"/>
    </source>
</evidence>
<dbReference type="PaxDb" id="214684-Q5KBB6"/>
<keyword evidence="14" id="KW-1185">Reference proteome</keyword>
<dbReference type="InterPro" id="IPR003960">
    <property type="entry name" value="ATPase_AAA_CS"/>
</dbReference>
<feature type="compositionally biased region" description="Acidic residues" evidence="11">
    <location>
        <begin position="496"/>
        <end position="505"/>
    </location>
</feature>